<accession>A0A423WJQ0</accession>
<feature type="compositionally biased region" description="Basic and acidic residues" evidence="1">
    <location>
        <begin position="57"/>
        <end position="71"/>
    </location>
</feature>
<evidence type="ECO:0000313" key="3">
    <source>
        <dbReference type="Proteomes" id="UP000285146"/>
    </source>
</evidence>
<name>A0A423WJQ0_9PEZI</name>
<evidence type="ECO:0000313" key="2">
    <source>
        <dbReference type="EMBL" id="ROW03588.1"/>
    </source>
</evidence>
<reference evidence="2 3" key="1">
    <citation type="submission" date="2015-09" db="EMBL/GenBank/DDBJ databases">
        <title>Host preference determinants of Valsa canker pathogens revealed by comparative genomics.</title>
        <authorList>
            <person name="Yin Z."/>
            <person name="Huang L."/>
        </authorList>
    </citation>
    <scope>NUCLEOTIDE SEQUENCE [LARGE SCALE GENOMIC DNA]</scope>
    <source>
        <strain evidence="2 3">SXYLt</strain>
    </source>
</reference>
<feature type="compositionally biased region" description="Polar residues" evidence="1">
    <location>
        <begin position="27"/>
        <end position="44"/>
    </location>
</feature>
<keyword evidence="3" id="KW-1185">Reference proteome</keyword>
<feature type="region of interest" description="Disordered" evidence="1">
    <location>
        <begin position="1"/>
        <end position="77"/>
    </location>
</feature>
<evidence type="ECO:0000256" key="1">
    <source>
        <dbReference type="SAM" id="MobiDB-lite"/>
    </source>
</evidence>
<dbReference type="AlphaFoldDB" id="A0A423WJQ0"/>
<comment type="caution">
    <text evidence="2">The sequence shown here is derived from an EMBL/GenBank/DDBJ whole genome shotgun (WGS) entry which is preliminary data.</text>
</comment>
<gene>
    <name evidence="2" type="ORF">VPNG_07183</name>
</gene>
<sequence length="77" mass="8116">MTIPRDYNDAPGSHKMSTILKLGKDSQPGNSFEKSADNGVNQEVDNVASDAGVPQSADKDINEAVDTKVNDEIPGGN</sequence>
<proteinExistence type="predicted"/>
<organism evidence="2 3">
    <name type="scientific">Cytospora leucostoma</name>
    <dbReference type="NCBI Taxonomy" id="1230097"/>
    <lineage>
        <taxon>Eukaryota</taxon>
        <taxon>Fungi</taxon>
        <taxon>Dikarya</taxon>
        <taxon>Ascomycota</taxon>
        <taxon>Pezizomycotina</taxon>
        <taxon>Sordariomycetes</taxon>
        <taxon>Sordariomycetidae</taxon>
        <taxon>Diaporthales</taxon>
        <taxon>Cytosporaceae</taxon>
        <taxon>Cytospora</taxon>
    </lineage>
</organism>
<dbReference type="InParanoid" id="A0A423WJQ0"/>
<dbReference type="Proteomes" id="UP000285146">
    <property type="component" value="Unassembled WGS sequence"/>
</dbReference>
<protein>
    <submittedName>
        <fullName evidence="2">Uncharacterized protein</fullName>
    </submittedName>
</protein>
<dbReference type="EMBL" id="LKEB01000049">
    <property type="protein sequence ID" value="ROW03588.1"/>
    <property type="molecule type" value="Genomic_DNA"/>
</dbReference>
<dbReference type="OrthoDB" id="2872121at2759"/>